<organism evidence="1 2">
    <name type="scientific">Streptomyces plumbiresistens</name>
    <dbReference type="NCBI Taxonomy" id="511811"/>
    <lineage>
        <taxon>Bacteria</taxon>
        <taxon>Bacillati</taxon>
        <taxon>Actinomycetota</taxon>
        <taxon>Actinomycetes</taxon>
        <taxon>Kitasatosporales</taxon>
        <taxon>Streptomycetaceae</taxon>
        <taxon>Streptomyces</taxon>
    </lineage>
</organism>
<dbReference type="EMBL" id="BAAAZX010000001">
    <property type="protein sequence ID" value="GAA3975529.1"/>
    <property type="molecule type" value="Genomic_DNA"/>
</dbReference>
<dbReference type="GO" id="GO:0008168">
    <property type="term" value="F:methyltransferase activity"/>
    <property type="evidence" value="ECO:0007669"/>
    <property type="project" value="UniProtKB-KW"/>
</dbReference>
<evidence type="ECO:0000313" key="1">
    <source>
        <dbReference type="EMBL" id="GAA3975529.1"/>
    </source>
</evidence>
<keyword evidence="1" id="KW-0808">Transferase</keyword>
<proteinExistence type="predicted"/>
<evidence type="ECO:0000313" key="2">
    <source>
        <dbReference type="Proteomes" id="UP001500456"/>
    </source>
</evidence>
<protein>
    <submittedName>
        <fullName evidence="1">Class I SAM-dependent methyltransferase</fullName>
    </submittedName>
</protein>
<gene>
    <name evidence="1" type="ORF">GCM10022232_03570</name>
</gene>
<sequence>MRALLTSKAARRALRPIVELIDQRIERQVRRAVTNTVGKPAGNTVASTTGTPAPDALQEELKKLRSRQRPLELFFDGTGRGASRLPSGPHLNRTIAELAQVTGDKEGAERNVAQAFRLLIAMEALGVGRIAGGTMNIVGKLSAVPLLDPPNDEVLEIGTLYGMFGAALIRMMERAGRDPKLTIVDPLAGSQLQPGTTMGDDASGTPVQGAAVRINLALAGAAGTAARIQQGFSEDPEVRALVSDRSYGVVIVDGDHSAAGVAADLEWAEQIVAPGGIVVLDDFGHPKWPGIKEAFEKHMATETRFTFLGQVAHSGYLRAEA</sequence>
<dbReference type="RefSeq" id="WP_329337444.1">
    <property type="nucleotide sequence ID" value="NZ_BAAAZX010000001.1"/>
</dbReference>
<comment type="caution">
    <text evidence="1">The sequence shown here is derived from an EMBL/GenBank/DDBJ whole genome shotgun (WGS) entry which is preliminary data.</text>
</comment>
<dbReference type="SUPFAM" id="SSF53335">
    <property type="entry name" value="S-adenosyl-L-methionine-dependent methyltransferases"/>
    <property type="match status" value="1"/>
</dbReference>
<name>A0ABP7Q2R2_9ACTN</name>
<dbReference type="Gene3D" id="3.40.50.150">
    <property type="entry name" value="Vaccinia Virus protein VP39"/>
    <property type="match status" value="1"/>
</dbReference>
<dbReference type="GO" id="GO:0032259">
    <property type="term" value="P:methylation"/>
    <property type="evidence" value="ECO:0007669"/>
    <property type="project" value="UniProtKB-KW"/>
</dbReference>
<dbReference type="InterPro" id="IPR029063">
    <property type="entry name" value="SAM-dependent_MTases_sf"/>
</dbReference>
<keyword evidence="1" id="KW-0489">Methyltransferase</keyword>
<dbReference type="Pfam" id="PF13578">
    <property type="entry name" value="Methyltransf_24"/>
    <property type="match status" value="1"/>
</dbReference>
<keyword evidence="2" id="KW-1185">Reference proteome</keyword>
<accession>A0ABP7Q2R2</accession>
<dbReference type="Proteomes" id="UP001500456">
    <property type="component" value="Unassembled WGS sequence"/>
</dbReference>
<reference evidence="2" key="1">
    <citation type="journal article" date="2019" name="Int. J. Syst. Evol. Microbiol.">
        <title>The Global Catalogue of Microorganisms (GCM) 10K type strain sequencing project: providing services to taxonomists for standard genome sequencing and annotation.</title>
        <authorList>
            <consortium name="The Broad Institute Genomics Platform"/>
            <consortium name="The Broad Institute Genome Sequencing Center for Infectious Disease"/>
            <person name="Wu L."/>
            <person name="Ma J."/>
        </authorList>
    </citation>
    <scope>NUCLEOTIDE SEQUENCE [LARGE SCALE GENOMIC DNA]</scope>
    <source>
        <strain evidence="2">JCM 16924</strain>
    </source>
</reference>